<feature type="binding site" evidence="9">
    <location>
        <position position="106"/>
    </location>
    <ligand>
        <name>4-amino-2-methyl-5-(diphosphooxymethyl)pyrimidine</name>
        <dbReference type="ChEBI" id="CHEBI:57841"/>
    </ligand>
</feature>
<dbReference type="GO" id="GO:0005737">
    <property type="term" value="C:cytoplasm"/>
    <property type="evidence" value="ECO:0007669"/>
    <property type="project" value="TreeGrafter"/>
</dbReference>
<feature type="binding site" evidence="9">
    <location>
        <position position="162"/>
    </location>
    <ligand>
        <name>2-[(2R,5Z)-2-carboxy-4-methylthiazol-5(2H)-ylidene]ethyl phosphate</name>
        <dbReference type="ChEBI" id="CHEBI:62899"/>
    </ligand>
</feature>
<keyword evidence="3 9" id="KW-0479">Metal-binding</keyword>
<dbReference type="Pfam" id="PF02581">
    <property type="entry name" value="TMP-TENI"/>
    <property type="match status" value="1"/>
</dbReference>
<dbReference type="InterPro" id="IPR034291">
    <property type="entry name" value="TMP_synthase"/>
</dbReference>
<comment type="catalytic activity">
    <reaction evidence="8 9 10">
        <text>2-[(2R,5Z)-2-carboxy-4-methylthiazol-5(2H)-ylidene]ethyl phosphate + 4-amino-2-methyl-5-(diphosphooxymethyl)pyrimidine + 2 H(+) = thiamine phosphate + CO2 + diphosphate</text>
        <dbReference type="Rhea" id="RHEA:47844"/>
        <dbReference type="ChEBI" id="CHEBI:15378"/>
        <dbReference type="ChEBI" id="CHEBI:16526"/>
        <dbReference type="ChEBI" id="CHEBI:33019"/>
        <dbReference type="ChEBI" id="CHEBI:37575"/>
        <dbReference type="ChEBI" id="CHEBI:57841"/>
        <dbReference type="ChEBI" id="CHEBI:62899"/>
        <dbReference type="EC" id="2.5.1.3"/>
    </reaction>
</comment>
<dbReference type="PANTHER" id="PTHR20857">
    <property type="entry name" value="THIAMINE-PHOSPHATE PYROPHOSPHORYLASE"/>
    <property type="match status" value="1"/>
</dbReference>
<dbReference type="GO" id="GO:0009229">
    <property type="term" value="P:thiamine diphosphate biosynthetic process"/>
    <property type="evidence" value="ECO:0007669"/>
    <property type="project" value="UniProtKB-UniRule"/>
</dbReference>
<gene>
    <name evidence="9" type="primary">thiE</name>
    <name evidence="13" type="ORF">D2962_03250</name>
</gene>
<dbReference type="InterPro" id="IPR036206">
    <property type="entry name" value="ThiamineP_synth_sf"/>
</dbReference>
<evidence type="ECO:0000313" key="13">
    <source>
        <dbReference type="EMBL" id="AYO29756.1"/>
    </source>
</evidence>
<evidence type="ECO:0000256" key="4">
    <source>
        <dbReference type="ARBA" id="ARBA00022842"/>
    </source>
</evidence>
<feature type="binding site" evidence="9">
    <location>
        <position position="68"/>
    </location>
    <ligand>
        <name>Mg(2+)</name>
        <dbReference type="ChEBI" id="CHEBI:18420"/>
    </ligand>
</feature>
<sequence length="210" mass="22553">MDLRLYAVTDRSYLDGIDLIDAVEQAVRGGITIIQLREKEISSREFYELALRVKKVTRRKNIPLIINDRVDIALAVDADGVHIGQEDLPAEVVRRLIGPGKILGVSAGTVEEAIKAQKDGADYLGVGAAYPTPTKPESCAIGIEGIKKIKEAIGIPVVAIGGITRENAYEVMLKTGVDGISSVSAVFAGDVEENSRQLLESINKAIADRS</sequence>
<dbReference type="UniPathway" id="UPA00060">
    <property type="reaction ID" value="UER00141"/>
</dbReference>
<proteinExistence type="inferred from homology"/>
<feature type="binding site" evidence="9">
    <location>
        <position position="87"/>
    </location>
    <ligand>
        <name>Mg(2+)</name>
        <dbReference type="ChEBI" id="CHEBI:18420"/>
    </ligand>
</feature>
<evidence type="ECO:0000256" key="1">
    <source>
        <dbReference type="ARBA" id="ARBA00005165"/>
    </source>
</evidence>
<keyword evidence="14" id="KW-1185">Reference proteome</keyword>
<evidence type="ECO:0000256" key="11">
    <source>
        <dbReference type="RuleBase" id="RU004253"/>
    </source>
</evidence>
<dbReference type="CDD" id="cd00564">
    <property type="entry name" value="TMP_TenI"/>
    <property type="match status" value="1"/>
</dbReference>
<dbReference type="InterPro" id="IPR013785">
    <property type="entry name" value="Aldolase_TIM"/>
</dbReference>
<dbReference type="AlphaFoldDB" id="A0A3G2R2N2"/>
<dbReference type="HAMAP" id="MF_00097">
    <property type="entry name" value="TMP_synthase"/>
    <property type="match status" value="1"/>
</dbReference>
<comment type="function">
    <text evidence="9">Condenses 4-methyl-5-(beta-hydroxyethyl)thiazole monophosphate (THZ-P) and 2-methyl-4-amino-5-hydroxymethyl pyrimidine pyrophosphate (HMP-PP) to form thiamine monophosphate (TMP).</text>
</comment>
<evidence type="ECO:0000256" key="6">
    <source>
        <dbReference type="ARBA" id="ARBA00047334"/>
    </source>
</evidence>
<feature type="binding site" evidence="9">
    <location>
        <position position="67"/>
    </location>
    <ligand>
        <name>4-amino-2-methyl-5-(diphosphooxymethyl)pyrimidine</name>
        <dbReference type="ChEBI" id="CHEBI:57841"/>
    </ligand>
</feature>
<evidence type="ECO:0000256" key="8">
    <source>
        <dbReference type="ARBA" id="ARBA00047883"/>
    </source>
</evidence>
<dbReference type="RefSeq" id="WP_120767933.1">
    <property type="nucleotide sequence ID" value="NZ_CP033169.1"/>
</dbReference>
<dbReference type="EC" id="2.5.1.3" evidence="9"/>
<dbReference type="GO" id="GO:0009228">
    <property type="term" value="P:thiamine biosynthetic process"/>
    <property type="evidence" value="ECO:0007669"/>
    <property type="project" value="UniProtKB-KW"/>
</dbReference>
<comment type="catalytic activity">
    <reaction evidence="7 9 10">
        <text>2-(2-carboxy-4-methylthiazol-5-yl)ethyl phosphate + 4-amino-2-methyl-5-(diphosphooxymethyl)pyrimidine + 2 H(+) = thiamine phosphate + CO2 + diphosphate</text>
        <dbReference type="Rhea" id="RHEA:47848"/>
        <dbReference type="ChEBI" id="CHEBI:15378"/>
        <dbReference type="ChEBI" id="CHEBI:16526"/>
        <dbReference type="ChEBI" id="CHEBI:33019"/>
        <dbReference type="ChEBI" id="CHEBI:37575"/>
        <dbReference type="ChEBI" id="CHEBI:57841"/>
        <dbReference type="ChEBI" id="CHEBI:62890"/>
        <dbReference type="EC" id="2.5.1.3"/>
    </reaction>
</comment>
<dbReference type="EMBL" id="CP033169">
    <property type="protein sequence ID" value="AYO29756.1"/>
    <property type="molecule type" value="Genomic_DNA"/>
</dbReference>
<dbReference type="GO" id="GO:0000287">
    <property type="term" value="F:magnesium ion binding"/>
    <property type="evidence" value="ECO:0007669"/>
    <property type="project" value="UniProtKB-UniRule"/>
</dbReference>
<comment type="pathway">
    <text evidence="1 9 11">Cofactor biosynthesis; thiamine diphosphate biosynthesis; thiamine phosphate from 4-amino-2-methyl-5-diphosphomethylpyrimidine and 4-methyl-5-(2-phosphoethyl)-thiazole: step 1/1.</text>
</comment>
<dbReference type="SUPFAM" id="SSF51391">
    <property type="entry name" value="Thiamin phosphate synthase"/>
    <property type="match status" value="1"/>
</dbReference>
<reference evidence="13 14" key="1">
    <citation type="submission" date="2018-10" db="EMBL/GenBank/DDBJ databases">
        <authorList>
            <person name="Zhang X."/>
        </authorList>
    </citation>
    <scope>NUCLEOTIDE SEQUENCE [LARGE SCALE GENOMIC DNA]</scope>
    <source>
        <strain evidence="13 14">SK-G1</strain>
    </source>
</reference>
<evidence type="ECO:0000256" key="3">
    <source>
        <dbReference type="ARBA" id="ARBA00022723"/>
    </source>
</evidence>
<comment type="cofactor">
    <cofactor evidence="9">
        <name>Mg(2+)</name>
        <dbReference type="ChEBI" id="CHEBI:18420"/>
    </cofactor>
    <text evidence="9">Binds 1 Mg(2+) ion per subunit.</text>
</comment>
<dbReference type="NCBIfam" id="TIGR00693">
    <property type="entry name" value="thiE"/>
    <property type="match status" value="1"/>
</dbReference>
<evidence type="ECO:0000259" key="12">
    <source>
        <dbReference type="Pfam" id="PF02581"/>
    </source>
</evidence>
<evidence type="ECO:0000256" key="2">
    <source>
        <dbReference type="ARBA" id="ARBA00022679"/>
    </source>
</evidence>
<dbReference type="KEGG" id="bacg:D2962_03250"/>
<comment type="catalytic activity">
    <reaction evidence="6 9 10">
        <text>4-methyl-5-(2-phosphooxyethyl)-thiazole + 4-amino-2-methyl-5-(diphosphooxymethyl)pyrimidine + H(+) = thiamine phosphate + diphosphate</text>
        <dbReference type="Rhea" id="RHEA:22328"/>
        <dbReference type="ChEBI" id="CHEBI:15378"/>
        <dbReference type="ChEBI" id="CHEBI:33019"/>
        <dbReference type="ChEBI" id="CHEBI:37575"/>
        <dbReference type="ChEBI" id="CHEBI:57841"/>
        <dbReference type="ChEBI" id="CHEBI:58296"/>
        <dbReference type="EC" id="2.5.1.3"/>
    </reaction>
</comment>
<dbReference type="Gene3D" id="3.20.20.70">
    <property type="entry name" value="Aldolase class I"/>
    <property type="match status" value="1"/>
</dbReference>
<feature type="binding site" evidence="9">
    <location>
        <position position="135"/>
    </location>
    <ligand>
        <name>4-amino-2-methyl-5-(diphosphooxymethyl)pyrimidine</name>
        <dbReference type="ChEBI" id="CHEBI:57841"/>
    </ligand>
</feature>
<feature type="binding site" evidence="9">
    <location>
        <begin position="183"/>
        <end position="184"/>
    </location>
    <ligand>
        <name>2-[(2R,5Z)-2-carboxy-4-methylthiazol-5(2H)-ylidene]ethyl phosphate</name>
        <dbReference type="ChEBI" id="CHEBI:62899"/>
    </ligand>
</feature>
<comment type="similarity">
    <text evidence="9 10">Belongs to the thiamine-phosphate synthase family.</text>
</comment>
<keyword evidence="2 9" id="KW-0808">Transferase</keyword>
<feature type="domain" description="Thiamine phosphate synthase/TenI" evidence="12">
    <location>
        <begin position="5"/>
        <end position="186"/>
    </location>
</feature>
<dbReference type="FunFam" id="3.20.20.70:FF:000096">
    <property type="entry name" value="Thiamine-phosphate synthase"/>
    <property type="match status" value="1"/>
</dbReference>
<evidence type="ECO:0000256" key="5">
    <source>
        <dbReference type="ARBA" id="ARBA00022977"/>
    </source>
</evidence>
<feature type="binding site" evidence="9">
    <location>
        <begin position="35"/>
        <end position="39"/>
    </location>
    <ligand>
        <name>4-amino-2-methyl-5-(diphosphooxymethyl)pyrimidine</name>
        <dbReference type="ChEBI" id="CHEBI:57841"/>
    </ligand>
</feature>
<organism evidence="13 14">
    <name type="scientific">Biomaibacter acetigenes</name>
    <dbReference type="NCBI Taxonomy" id="2316383"/>
    <lineage>
        <taxon>Bacteria</taxon>
        <taxon>Bacillati</taxon>
        <taxon>Bacillota</taxon>
        <taxon>Clostridia</taxon>
        <taxon>Thermosediminibacterales</taxon>
        <taxon>Tepidanaerobacteraceae</taxon>
        <taxon>Biomaibacter</taxon>
    </lineage>
</organism>
<dbReference type="InterPro" id="IPR022998">
    <property type="entry name" value="ThiamineP_synth_TenI"/>
</dbReference>
<keyword evidence="5 9" id="KW-0784">Thiamine biosynthesis</keyword>
<feature type="binding site" evidence="9">
    <location>
        <begin position="132"/>
        <end position="134"/>
    </location>
    <ligand>
        <name>2-[(2R,5Z)-2-carboxy-4-methylthiazol-5(2H)-ylidene]ethyl phosphate</name>
        <dbReference type="ChEBI" id="CHEBI:62899"/>
    </ligand>
</feature>
<accession>A0A3G2R2N2</accession>
<evidence type="ECO:0000313" key="14">
    <source>
        <dbReference type="Proteomes" id="UP000280960"/>
    </source>
</evidence>
<keyword evidence="4 9" id="KW-0460">Magnesium</keyword>
<protein>
    <recommendedName>
        <fullName evidence="9">Thiamine-phosphate synthase</fullName>
        <shortName evidence="9">TP synthase</shortName>
        <shortName evidence="9">TPS</shortName>
        <ecNumber evidence="9">2.5.1.3</ecNumber>
    </recommendedName>
    <alternativeName>
        <fullName evidence="9">Thiamine-phosphate pyrophosphorylase</fullName>
        <shortName evidence="9">TMP pyrophosphorylase</shortName>
        <shortName evidence="9">TMP-PPase</shortName>
    </alternativeName>
</protein>
<evidence type="ECO:0000256" key="9">
    <source>
        <dbReference type="HAMAP-Rule" id="MF_00097"/>
    </source>
</evidence>
<evidence type="ECO:0000256" key="7">
    <source>
        <dbReference type="ARBA" id="ARBA00047851"/>
    </source>
</evidence>
<evidence type="ECO:0000256" key="10">
    <source>
        <dbReference type="RuleBase" id="RU003826"/>
    </source>
</evidence>
<dbReference type="PANTHER" id="PTHR20857:SF15">
    <property type="entry name" value="THIAMINE-PHOSPHATE SYNTHASE"/>
    <property type="match status" value="1"/>
</dbReference>
<name>A0A3G2R2N2_9FIRM</name>
<dbReference type="Proteomes" id="UP000280960">
    <property type="component" value="Chromosome"/>
</dbReference>
<dbReference type="GO" id="GO:0004789">
    <property type="term" value="F:thiamine-phosphate diphosphorylase activity"/>
    <property type="evidence" value="ECO:0007669"/>
    <property type="project" value="UniProtKB-UniRule"/>
</dbReference>